<reference evidence="6" key="1">
    <citation type="journal article" date="2014" name="Int. J. Syst. Evol. Microbiol.">
        <title>Complete genome sequence of Corynebacterium casei LMG S-19264T (=DSM 44701T), isolated from a smear-ripened cheese.</title>
        <authorList>
            <consortium name="US DOE Joint Genome Institute (JGI-PGF)"/>
            <person name="Walter F."/>
            <person name="Albersmeier A."/>
            <person name="Kalinowski J."/>
            <person name="Ruckert C."/>
        </authorList>
    </citation>
    <scope>NUCLEOTIDE SEQUENCE</scope>
    <source>
        <strain evidence="6">JCM 3131</strain>
    </source>
</reference>
<comment type="caution">
    <text evidence="6">The sequence shown here is derived from an EMBL/GenBank/DDBJ whole genome shotgun (WGS) entry which is preliminary data.</text>
</comment>
<evidence type="ECO:0000256" key="5">
    <source>
        <dbReference type="ARBA" id="ARBA00023277"/>
    </source>
</evidence>
<dbReference type="GO" id="GO:0016829">
    <property type="term" value="F:lyase activity"/>
    <property type="evidence" value="ECO:0007669"/>
    <property type="project" value="UniProtKB-KW"/>
</dbReference>
<dbReference type="Proteomes" id="UP000620156">
    <property type="component" value="Unassembled WGS sequence"/>
</dbReference>
<proteinExistence type="inferred from homology"/>
<evidence type="ECO:0000256" key="4">
    <source>
        <dbReference type="ARBA" id="ARBA00023239"/>
    </source>
</evidence>
<evidence type="ECO:0000313" key="7">
    <source>
        <dbReference type="Proteomes" id="UP000620156"/>
    </source>
</evidence>
<dbReference type="EMBL" id="BMQK01000018">
    <property type="protein sequence ID" value="GGQ81478.1"/>
    <property type="molecule type" value="Genomic_DNA"/>
</dbReference>
<dbReference type="SUPFAM" id="SSF51569">
    <property type="entry name" value="Aldolase"/>
    <property type="match status" value="1"/>
</dbReference>
<accession>A0A918EWB7</accession>
<dbReference type="CDD" id="cd00452">
    <property type="entry name" value="KDPG_aldolase"/>
    <property type="match status" value="1"/>
</dbReference>
<dbReference type="InterPro" id="IPR000887">
    <property type="entry name" value="Aldlse_KDPG_KHG"/>
</dbReference>
<dbReference type="InterPro" id="IPR013785">
    <property type="entry name" value="Aldolase_TIM"/>
</dbReference>
<evidence type="ECO:0000256" key="3">
    <source>
        <dbReference type="ARBA" id="ARBA00011233"/>
    </source>
</evidence>
<dbReference type="Pfam" id="PF01081">
    <property type="entry name" value="Aldolase"/>
    <property type="match status" value="1"/>
</dbReference>
<dbReference type="PANTHER" id="PTHR30246:SF1">
    <property type="entry name" value="2-DEHYDRO-3-DEOXY-6-PHOSPHOGALACTONATE ALDOLASE-RELATED"/>
    <property type="match status" value="1"/>
</dbReference>
<keyword evidence="5" id="KW-0119">Carbohydrate metabolism</keyword>
<comment type="pathway">
    <text evidence="1">Carbohydrate acid metabolism.</text>
</comment>
<keyword evidence="7" id="KW-1185">Reference proteome</keyword>
<evidence type="ECO:0000256" key="1">
    <source>
        <dbReference type="ARBA" id="ARBA00004761"/>
    </source>
</evidence>
<evidence type="ECO:0000256" key="2">
    <source>
        <dbReference type="ARBA" id="ARBA00006906"/>
    </source>
</evidence>
<organism evidence="6 7">
    <name type="scientific">Streptomyces ruber</name>
    <dbReference type="NCBI Taxonomy" id="83378"/>
    <lineage>
        <taxon>Bacteria</taxon>
        <taxon>Bacillati</taxon>
        <taxon>Actinomycetota</taxon>
        <taxon>Actinomycetes</taxon>
        <taxon>Kitasatosporales</taxon>
        <taxon>Streptomycetaceae</taxon>
        <taxon>Streptomyces</taxon>
    </lineage>
</organism>
<dbReference type="PANTHER" id="PTHR30246">
    <property type="entry name" value="2-KETO-3-DEOXY-6-PHOSPHOGLUCONATE ALDOLASE"/>
    <property type="match status" value="1"/>
</dbReference>
<comment type="subunit">
    <text evidence="3">Homotrimer.</text>
</comment>
<keyword evidence="4" id="KW-0456">Lyase</keyword>
<sequence>MTADFLPQLTSDQVIAVVRAPEIPDPVALCAALRAGGIRWIEFTRTTPGLAAHLRKAVADDGHGIGAGTVMTGEQAEELIEAGAQYLVTPGCRPEVARVASAAGVPVVLGALTPTEVGTALDLGADAVKIFPAGAFGPGYLKDLAGPFPDLPIVASGGVTADNAAAFLAAGARAVCAGSKVVPPQVVAAGDWEEITRRARAFTDAVRAGAEKTEKTGG</sequence>
<evidence type="ECO:0000313" key="6">
    <source>
        <dbReference type="EMBL" id="GGQ81478.1"/>
    </source>
</evidence>
<dbReference type="NCBIfam" id="TIGR01182">
    <property type="entry name" value="eda"/>
    <property type="match status" value="1"/>
</dbReference>
<dbReference type="Gene3D" id="3.20.20.70">
    <property type="entry name" value="Aldolase class I"/>
    <property type="match status" value="1"/>
</dbReference>
<dbReference type="AlphaFoldDB" id="A0A918EWB7"/>
<dbReference type="RefSeq" id="WP_189219946.1">
    <property type="nucleotide sequence ID" value="NZ_BMQK01000018.1"/>
</dbReference>
<name>A0A918EWB7_9ACTN</name>
<gene>
    <name evidence="6" type="primary">eda</name>
    <name evidence="6" type="ORF">GCM10010145_59030</name>
</gene>
<reference evidence="6" key="2">
    <citation type="submission" date="2020-09" db="EMBL/GenBank/DDBJ databases">
        <authorList>
            <person name="Sun Q."/>
            <person name="Ohkuma M."/>
        </authorList>
    </citation>
    <scope>NUCLEOTIDE SEQUENCE</scope>
    <source>
        <strain evidence="6">JCM 3131</strain>
    </source>
</reference>
<comment type="similarity">
    <text evidence="2">Belongs to the KHG/KDPG aldolase family.</text>
</comment>
<protein>
    <submittedName>
        <fullName evidence="6">2-dehydro-3-deoxy-phosphogluconate aldolase</fullName>
    </submittedName>
</protein>